<feature type="transmembrane region" description="Helical" evidence="1">
    <location>
        <begin position="55"/>
        <end position="76"/>
    </location>
</feature>
<organism evidence="2 3">
    <name type="scientific">Patella caerulea</name>
    <name type="common">Rayed Mediterranean limpet</name>
    <dbReference type="NCBI Taxonomy" id="87958"/>
    <lineage>
        <taxon>Eukaryota</taxon>
        <taxon>Metazoa</taxon>
        <taxon>Spiralia</taxon>
        <taxon>Lophotrochozoa</taxon>
        <taxon>Mollusca</taxon>
        <taxon>Gastropoda</taxon>
        <taxon>Patellogastropoda</taxon>
        <taxon>Patelloidea</taxon>
        <taxon>Patellidae</taxon>
        <taxon>Patella</taxon>
    </lineage>
</organism>
<sequence length="145" mass="16687">MARYQATLYLPMTVVYGRLCTFGLYGNHRTFRCKESEKCCRDDCCETDAKVYTLWYFWVAIFLLLILLSGLSYTAWRRWLKSKKESRTSNNQSITTGIATAEYTQVSGIAPPPYKHSPPPYTRVDTVIPPPPYQEKNLMASLTHS</sequence>
<dbReference type="EMBL" id="JAZGQO010000021">
    <property type="protein sequence ID" value="KAK6165857.1"/>
    <property type="molecule type" value="Genomic_DNA"/>
</dbReference>
<name>A0AAN8IW32_PATCE</name>
<keyword evidence="1" id="KW-1133">Transmembrane helix</keyword>
<proteinExistence type="predicted"/>
<keyword evidence="3" id="KW-1185">Reference proteome</keyword>
<evidence type="ECO:0008006" key="4">
    <source>
        <dbReference type="Google" id="ProtNLM"/>
    </source>
</evidence>
<comment type="caution">
    <text evidence="2">The sequence shown here is derived from an EMBL/GenBank/DDBJ whole genome shotgun (WGS) entry which is preliminary data.</text>
</comment>
<keyword evidence="1" id="KW-0472">Membrane</keyword>
<evidence type="ECO:0000313" key="2">
    <source>
        <dbReference type="EMBL" id="KAK6165857.1"/>
    </source>
</evidence>
<protein>
    <recommendedName>
        <fullName evidence="4">Vesicular, overexpressed in cancer, prosurvival protein 1</fullName>
    </recommendedName>
</protein>
<dbReference type="Proteomes" id="UP001347796">
    <property type="component" value="Unassembled WGS sequence"/>
</dbReference>
<accession>A0AAN8IW32</accession>
<dbReference type="InterPro" id="IPR021684">
    <property type="entry name" value="WBP1-like"/>
</dbReference>
<keyword evidence="1" id="KW-0812">Transmembrane</keyword>
<dbReference type="AlphaFoldDB" id="A0AAN8IW32"/>
<gene>
    <name evidence="2" type="ORF">SNE40_022686</name>
</gene>
<reference evidence="2 3" key="1">
    <citation type="submission" date="2024-01" db="EMBL/GenBank/DDBJ databases">
        <title>The genome of the rayed Mediterranean limpet Patella caerulea (Linnaeus, 1758).</title>
        <authorList>
            <person name="Anh-Thu Weber A."/>
            <person name="Halstead-Nussloch G."/>
        </authorList>
    </citation>
    <scope>NUCLEOTIDE SEQUENCE [LARGE SCALE GENOMIC DNA]</scope>
    <source>
        <strain evidence="2">AATW-2023a</strain>
        <tissue evidence="2">Whole specimen</tissue>
    </source>
</reference>
<evidence type="ECO:0000313" key="3">
    <source>
        <dbReference type="Proteomes" id="UP001347796"/>
    </source>
</evidence>
<dbReference type="Pfam" id="PF11669">
    <property type="entry name" value="WBP-1"/>
    <property type="match status" value="1"/>
</dbReference>
<evidence type="ECO:0000256" key="1">
    <source>
        <dbReference type="SAM" id="Phobius"/>
    </source>
</evidence>